<dbReference type="GO" id="GO:0002098">
    <property type="term" value="P:tRNA wobble uridine modification"/>
    <property type="evidence" value="ECO:0007669"/>
    <property type="project" value="TreeGrafter"/>
</dbReference>
<evidence type="ECO:0000256" key="6">
    <source>
        <dbReference type="ARBA" id="ARBA00022694"/>
    </source>
</evidence>
<dbReference type="STRING" id="1855912.LuPra_05487"/>
<dbReference type="InterPro" id="IPR004417">
    <property type="entry name" value="TrmFO"/>
</dbReference>
<evidence type="ECO:0000256" key="3">
    <source>
        <dbReference type="ARBA" id="ARBA00022603"/>
    </source>
</evidence>
<dbReference type="EMBL" id="CP015136">
    <property type="protein sequence ID" value="AMY12214.1"/>
    <property type="molecule type" value="Genomic_DNA"/>
</dbReference>
<dbReference type="InterPro" id="IPR040131">
    <property type="entry name" value="MnmG_N"/>
</dbReference>
<dbReference type="PANTHER" id="PTHR11806:SF2">
    <property type="entry name" value="METHYLENETETRAHYDROFOLATE--TRNA-(URACIL-5-)-METHYLTRANSFERASE TRMFO"/>
    <property type="match status" value="1"/>
</dbReference>
<organism evidence="13 14">
    <name type="scientific">Luteitalea pratensis</name>
    <dbReference type="NCBI Taxonomy" id="1855912"/>
    <lineage>
        <taxon>Bacteria</taxon>
        <taxon>Pseudomonadati</taxon>
        <taxon>Acidobacteriota</taxon>
        <taxon>Vicinamibacteria</taxon>
        <taxon>Vicinamibacterales</taxon>
        <taxon>Vicinamibacteraceae</taxon>
        <taxon>Luteitalea</taxon>
    </lineage>
</organism>
<keyword evidence="7 10" id="KW-0274">FAD</keyword>
<evidence type="ECO:0000256" key="10">
    <source>
        <dbReference type="HAMAP-Rule" id="MF_01037"/>
    </source>
</evidence>
<dbReference type="AlphaFoldDB" id="A0A143PWL8"/>
<feature type="compositionally biased region" description="Basic and acidic residues" evidence="11">
    <location>
        <begin position="482"/>
        <end position="497"/>
    </location>
</feature>
<evidence type="ECO:0000256" key="5">
    <source>
        <dbReference type="ARBA" id="ARBA00022679"/>
    </source>
</evidence>
<reference evidence="14" key="2">
    <citation type="submission" date="2016-04" db="EMBL/GenBank/DDBJ databases">
        <title>First Complete Genome Sequence of a Subdivision 6 Acidobacterium.</title>
        <authorList>
            <person name="Huang S."/>
            <person name="Vieira S."/>
            <person name="Bunk B."/>
            <person name="Riedel T."/>
            <person name="Sproeer C."/>
            <person name="Overmann J."/>
        </authorList>
    </citation>
    <scope>NUCLEOTIDE SEQUENCE [LARGE SCALE GENOMIC DNA]</scope>
    <source>
        <strain evidence="14">DSM 100886 HEG_-6_39</strain>
    </source>
</reference>
<feature type="binding site" evidence="10">
    <location>
        <begin position="6"/>
        <end position="11"/>
    </location>
    <ligand>
        <name>FAD</name>
        <dbReference type="ChEBI" id="CHEBI:57692"/>
    </ligand>
</feature>
<dbReference type="Gene3D" id="3.50.50.60">
    <property type="entry name" value="FAD/NAD(P)-binding domain"/>
    <property type="match status" value="2"/>
</dbReference>
<comment type="similarity">
    <text evidence="10">Belongs to the MnmG family. TrmFO subfamily.</text>
</comment>
<proteinExistence type="inferred from homology"/>
<accession>A0A143PWL8</accession>
<dbReference type="GO" id="GO:0050660">
    <property type="term" value="F:flavin adenine dinucleotide binding"/>
    <property type="evidence" value="ECO:0007669"/>
    <property type="project" value="UniProtKB-UniRule"/>
</dbReference>
<dbReference type="KEGG" id="abac:LuPra_05487"/>
<evidence type="ECO:0000256" key="8">
    <source>
        <dbReference type="ARBA" id="ARBA00022857"/>
    </source>
</evidence>
<dbReference type="Pfam" id="PF01134">
    <property type="entry name" value="GIDA"/>
    <property type="match status" value="2"/>
</dbReference>
<feature type="region of interest" description="Disordered" evidence="11">
    <location>
        <begin position="222"/>
        <end position="250"/>
    </location>
</feature>
<comment type="subcellular location">
    <subcellularLocation>
        <location evidence="10">Cytoplasm</location>
    </subcellularLocation>
</comment>
<feature type="domain" description="MnmG N-terminal" evidence="12">
    <location>
        <begin position="254"/>
        <end position="433"/>
    </location>
</feature>
<dbReference type="GO" id="GO:0030488">
    <property type="term" value="P:tRNA methylation"/>
    <property type="evidence" value="ECO:0007669"/>
    <property type="project" value="TreeGrafter"/>
</dbReference>
<reference evidence="13 14" key="1">
    <citation type="journal article" date="2016" name="Genome Announc.">
        <title>First Complete Genome Sequence of a Subdivision 6 Acidobacterium Strain.</title>
        <authorList>
            <person name="Huang S."/>
            <person name="Vieira S."/>
            <person name="Bunk B."/>
            <person name="Riedel T."/>
            <person name="Sproer C."/>
            <person name="Overmann J."/>
        </authorList>
    </citation>
    <scope>NUCLEOTIDE SEQUENCE [LARGE SCALE GENOMIC DNA]</scope>
    <source>
        <strain evidence="14">DSM 100886 HEG_-6_39</strain>
    </source>
</reference>
<keyword evidence="9 10" id="KW-0520">NAD</keyword>
<evidence type="ECO:0000259" key="12">
    <source>
        <dbReference type="Pfam" id="PF01134"/>
    </source>
</evidence>
<keyword evidence="3 10" id="KW-0489">Methyltransferase</keyword>
<gene>
    <name evidence="10 13" type="primary">trmFO</name>
    <name evidence="13" type="ORF">LuPra_05487</name>
</gene>
<comment type="cofactor">
    <cofactor evidence="1 10">
        <name>FAD</name>
        <dbReference type="ChEBI" id="CHEBI:57692"/>
    </cofactor>
</comment>
<keyword evidence="2 10" id="KW-0963">Cytoplasm</keyword>
<dbReference type="Proteomes" id="UP000076079">
    <property type="component" value="Chromosome"/>
</dbReference>
<keyword evidence="4 10" id="KW-0285">Flavoprotein</keyword>
<sequence>MVTIIGGGLAGCEAAWQVASRGVRVRLHEMRPVRPTLVHQGDRLAELVCSNSFRGDKLDNAVGVLKEEMRRLGSIIMRCAEATRVPAGAALAVDRGRFADAVTAAICAHPLIEVVREEITAIPAAGATGGPVIVATGPLTSDTLSQDIARFVGAEHLSFYDAISPIVLAESIDRSIVFRASRWGRSLRGDERRASSTPTRVGSESAHLEGTGVAELARQADSTAESGSLQAAGCSLPEAEPEAEGPACGVDDGEGDYLNCPMDEAEYRAFYDALVSAESATVHDFDSVQFFEGCLPIEVMAHRGRETLRFGPMKPVGLPDPRTGRIPFAVVQLRQDTLAGDHFSLVGFQTQLKWGDQARVLRMIPGLQDAEFVRFGMVHRNTYINGPMVLLPTWQTRAREDLFFAGQVSGVEGYVESAGSGLLAGINAAHQALALSPIEAPRETAIGALAYYVSHAEARHYQPTNITFGIMPPLELPAARRSRGEGGPRRKDQRKEALAQRALQALDNWMGQVAIGAPA</sequence>
<feature type="region of interest" description="Disordered" evidence="11">
    <location>
        <begin position="478"/>
        <end position="497"/>
    </location>
</feature>
<evidence type="ECO:0000256" key="7">
    <source>
        <dbReference type="ARBA" id="ARBA00022827"/>
    </source>
</evidence>
<keyword evidence="8 10" id="KW-0521">NADP</keyword>
<evidence type="ECO:0000256" key="1">
    <source>
        <dbReference type="ARBA" id="ARBA00001974"/>
    </source>
</evidence>
<keyword evidence="5 10" id="KW-0808">Transferase</keyword>
<dbReference type="GO" id="GO:0005829">
    <property type="term" value="C:cytosol"/>
    <property type="evidence" value="ECO:0007669"/>
    <property type="project" value="TreeGrafter"/>
</dbReference>
<dbReference type="NCBIfam" id="NF003739">
    <property type="entry name" value="PRK05335.1"/>
    <property type="match status" value="2"/>
</dbReference>
<dbReference type="InterPro" id="IPR036188">
    <property type="entry name" value="FAD/NAD-bd_sf"/>
</dbReference>
<dbReference type="InterPro" id="IPR002218">
    <property type="entry name" value="MnmG-rel"/>
</dbReference>
<keyword evidence="6 10" id="KW-0819">tRNA processing</keyword>
<keyword evidence="14" id="KW-1185">Reference proteome</keyword>
<name>A0A143PWL8_LUTPR</name>
<protein>
    <recommendedName>
        <fullName evidence="10">Methylenetetrahydrofolate--tRNA-(uracil-5-)-methyltransferase TrmFO</fullName>
        <ecNumber evidence="10">2.1.1.74</ecNumber>
    </recommendedName>
    <alternativeName>
        <fullName evidence="10">Folate-dependent tRNA (uracil-5-)-methyltransferase</fullName>
    </alternativeName>
    <alternativeName>
        <fullName evidence="10">Folate-dependent tRNA(M-5-U54)-methyltransferase</fullName>
    </alternativeName>
</protein>
<comment type="catalytic activity">
    <reaction evidence="10">
        <text>uridine(54) in tRNA + (6R)-5,10-methylene-5,6,7,8-tetrahydrofolate + NADPH + H(+) = 5-methyluridine(54) in tRNA + (6S)-5,6,7,8-tetrahydrofolate + NADP(+)</text>
        <dbReference type="Rhea" id="RHEA:62372"/>
        <dbReference type="Rhea" id="RHEA-COMP:10167"/>
        <dbReference type="Rhea" id="RHEA-COMP:10193"/>
        <dbReference type="ChEBI" id="CHEBI:15378"/>
        <dbReference type="ChEBI" id="CHEBI:15636"/>
        <dbReference type="ChEBI" id="CHEBI:57453"/>
        <dbReference type="ChEBI" id="CHEBI:57783"/>
        <dbReference type="ChEBI" id="CHEBI:58349"/>
        <dbReference type="ChEBI" id="CHEBI:65315"/>
        <dbReference type="ChEBI" id="CHEBI:74447"/>
        <dbReference type="EC" id="2.1.1.74"/>
    </reaction>
</comment>
<dbReference type="HAMAP" id="MF_01037">
    <property type="entry name" value="TrmFO"/>
    <property type="match status" value="1"/>
</dbReference>
<feature type="domain" description="MnmG N-terminal" evidence="12">
    <location>
        <begin position="2"/>
        <end position="183"/>
    </location>
</feature>
<evidence type="ECO:0000256" key="11">
    <source>
        <dbReference type="SAM" id="MobiDB-lite"/>
    </source>
</evidence>
<evidence type="ECO:0000256" key="2">
    <source>
        <dbReference type="ARBA" id="ARBA00022490"/>
    </source>
</evidence>
<evidence type="ECO:0000256" key="4">
    <source>
        <dbReference type="ARBA" id="ARBA00022630"/>
    </source>
</evidence>
<comment type="catalytic activity">
    <reaction evidence="10">
        <text>uridine(54) in tRNA + (6R)-5,10-methylene-5,6,7,8-tetrahydrofolate + NADH + H(+) = 5-methyluridine(54) in tRNA + (6S)-5,6,7,8-tetrahydrofolate + NAD(+)</text>
        <dbReference type="Rhea" id="RHEA:16873"/>
        <dbReference type="Rhea" id="RHEA-COMP:10167"/>
        <dbReference type="Rhea" id="RHEA-COMP:10193"/>
        <dbReference type="ChEBI" id="CHEBI:15378"/>
        <dbReference type="ChEBI" id="CHEBI:15636"/>
        <dbReference type="ChEBI" id="CHEBI:57453"/>
        <dbReference type="ChEBI" id="CHEBI:57540"/>
        <dbReference type="ChEBI" id="CHEBI:57945"/>
        <dbReference type="ChEBI" id="CHEBI:65315"/>
        <dbReference type="ChEBI" id="CHEBI:74447"/>
        <dbReference type="EC" id="2.1.1.74"/>
    </reaction>
</comment>
<dbReference type="GO" id="GO:0047151">
    <property type="term" value="F:tRNA (uracil(54)-C5)-methyltransferase activity, 5,10-methylenetetrahydrofolate-dependent"/>
    <property type="evidence" value="ECO:0007669"/>
    <property type="project" value="UniProtKB-UniRule"/>
</dbReference>
<evidence type="ECO:0000313" key="14">
    <source>
        <dbReference type="Proteomes" id="UP000076079"/>
    </source>
</evidence>
<dbReference type="EC" id="2.1.1.74" evidence="10"/>
<comment type="function">
    <text evidence="10">Catalyzes the folate-dependent formation of 5-methyl-uridine at position 54 (M-5-U54) in all tRNAs.</text>
</comment>
<dbReference type="PANTHER" id="PTHR11806">
    <property type="entry name" value="GLUCOSE INHIBITED DIVISION PROTEIN A"/>
    <property type="match status" value="1"/>
</dbReference>
<evidence type="ECO:0000256" key="9">
    <source>
        <dbReference type="ARBA" id="ARBA00023027"/>
    </source>
</evidence>
<dbReference type="SUPFAM" id="SSF51905">
    <property type="entry name" value="FAD/NAD(P)-binding domain"/>
    <property type="match status" value="1"/>
</dbReference>
<evidence type="ECO:0000313" key="13">
    <source>
        <dbReference type="EMBL" id="AMY12214.1"/>
    </source>
</evidence>
<dbReference type="PATRIC" id="fig|1813736.3.peg.5773"/>